<dbReference type="Gene3D" id="1.25.40.10">
    <property type="entry name" value="Tetratricopeptide repeat domain"/>
    <property type="match status" value="1"/>
</dbReference>
<sequence>MRHAQLLVKNGKYEAALPLLRRAQQIKPRDNIQAYLEQVERVAKGR</sequence>
<accession>W4LJ12</accession>
<name>W4LJ12_ENTF1</name>
<reference evidence="1 2" key="1">
    <citation type="journal article" date="2014" name="Nature">
        <title>An environmental bacterial taxon with a large and distinct metabolic repertoire.</title>
        <authorList>
            <person name="Wilson M.C."/>
            <person name="Mori T."/>
            <person name="Ruckert C."/>
            <person name="Uria A.R."/>
            <person name="Helf M.J."/>
            <person name="Takada K."/>
            <person name="Gernert C."/>
            <person name="Steffens U.A."/>
            <person name="Heycke N."/>
            <person name="Schmitt S."/>
            <person name="Rinke C."/>
            <person name="Helfrich E.J."/>
            <person name="Brachmann A.O."/>
            <person name="Gurgui C."/>
            <person name="Wakimoto T."/>
            <person name="Kracht M."/>
            <person name="Crusemann M."/>
            <person name="Hentschel U."/>
            <person name="Abe I."/>
            <person name="Matsunaga S."/>
            <person name="Kalinowski J."/>
            <person name="Takeyama H."/>
            <person name="Piel J."/>
        </authorList>
    </citation>
    <scope>NUCLEOTIDE SEQUENCE [LARGE SCALE GENOMIC DNA]</scope>
    <source>
        <strain evidence="2">TSY1</strain>
    </source>
</reference>
<gene>
    <name evidence="1" type="ORF">ETSY1_21030</name>
</gene>
<organism evidence="1 2">
    <name type="scientific">Entotheonella factor</name>
    <dbReference type="NCBI Taxonomy" id="1429438"/>
    <lineage>
        <taxon>Bacteria</taxon>
        <taxon>Pseudomonadati</taxon>
        <taxon>Nitrospinota/Tectimicrobiota group</taxon>
        <taxon>Candidatus Tectimicrobiota</taxon>
        <taxon>Candidatus Entotheonellia</taxon>
        <taxon>Candidatus Entotheonellales</taxon>
        <taxon>Candidatus Entotheonellaceae</taxon>
        <taxon>Candidatus Entotheonella</taxon>
    </lineage>
</organism>
<proteinExistence type="predicted"/>
<dbReference type="AlphaFoldDB" id="W4LJ12"/>
<evidence type="ECO:0000313" key="2">
    <source>
        <dbReference type="Proteomes" id="UP000019141"/>
    </source>
</evidence>
<comment type="caution">
    <text evidence="1">The sequence shown here is derived from an EMBL/GenBank/DDBJ whole genome shotgun (WGS) entry which is preliminary data.</text>
</comment>
<evidence type="ECO:0000313" key="1">
    <source>
        <dbReference type="EMBL" id="ETW97889.1"/>
    </source>
</evidence>
<keyword evidence="2" id="KW-1185">Reference proteome</keyword>
<dbReference type="Proteomes" id="UP000019141">
    <property type="component" value="Unassembled WGS sequence"/>
</dbReference>
<dbReference type="HOGENOM" id="CLU_3181460_0_0_7"/>
<dbReference type="EMBL" id="AZHW01000608">
    <property type="protein sequence ID" value="ETW97889.1"/>
    <property type="molecule type" value="Genomic_DNA"/>
</dbReference>
<dbReference type="InterPro" id="IPR011990">
    <property type="entry name" value="TPR-like_helical_dom_sf"/>
</dbReference>
<protein>
    <submittedName>
        <fullName evidence="1">Uncharacterized protein</fullName>
    </submittedName>
</protein>